<organism evidence="1">
    <name type="scientific">Schistosoma haematobium</name>
    <name type="common">Blood fluke</name>
    <dbReference type="NCBI Taxonomy" id="6185"/>
    <lineage>
        <taxon>Eukaryota</taxon>
        <taxon>Metazoa</taxon>
        <taxon>Spiralia</taxon>
        <taxon>Lophotrochozoa</taxon>
        <taxon>Platyhelminthes</taxon>
        <taxon>Trematoda</taxon>
        <taxon>Digenea</taxon>
        <taxon>Strigeidida</taxon>
        <taxon>Schistosomatoidea</taxon>
        <taxon>Schistosomatidae</taxon>
        <taxon>Schistosoma</taxon>
    </lineage>
</organism>
<name>A0A094ZP17_SCHHA</name>
<dbReference type="EMBL" id="KL250777">
    <property type="protein sequence ID" value="KGB36450.1"/>
    <property type="molecule type" value="Genomic_DNA"/>
</dbReference>
<feature type="non-terminal residue" evidence="1">
    <location>
        <position position="112"/>
    </location>
</feature>
<evidence type="ECO:0000313" key="1">
    <source>
        <dbReference type="EMBL" id="KGB36450.1"/>
    </source>
</evidence>
<reference evidence="1" key="1">
    <citation type="journal article" date="2012" name="Nat. Genet.">
        <title>Whole-genome sequence of Schistosoma haematobium.</title>
        <authorList>
            <person name="Young N.D."/>
            <person name="Jex A.R."/>
            <person name="Li B."/>
            <person name="Liu S."/>
            <person name="Yang L."/>
            <person name="Xiong Z."/>
            <person name="Li Y."/>
            <person name="Cantacessi C."/>
            <person name="Hall R.S."/>
            <person name="Xu X."/>
            <person name="Chen F."/>
            <person name="Wu X."/>
            <person name="Zerlotini A."/>
            <person name="Oliveira G."/>
            <person name="Hofmann A."/>
            <person name="Zhang G."/>
            <person name="Fang X."/>
            <person name="Kang Y."/>
            <person name="Campbell B.E."/>
            <person name="Loukas A."/>
            <person name="Ranganathan S."/>
            <person name="Rollinson D."/>
            <person name="Rinaldi G."/>
            <person name="Brindley P.J."/>
            <person name="Yang H."/>
            <person name="Wang J."/>
            <person name="Wang J."/>
            <person name="Gasser R.B."/>
        </authorList>
    </citation>
    <scope>NUCLEOTIDE SEQUENCE [LARGE SCALE GENOMIC DNA]</scope>
</reference>
<protein>
    <submittedName>
        <fullName evidence="1">Uncharacterized protein</fullName>
    </submittedName>
</protein>
<dbReference type="AlphaFoldDB" id="A0A094ZP17"/>
<proteinExistence type="predicted"/>
<gene>
    <name evidence="1" type="ORF">MS3_04751</name>
</gene>
<feature type="non-terminal residue" evidence="1">
    <location>
        <position position="1"/>
    </location>
</feature>
<sequence>LFLFHINSMYVNWNLLIANQHYLLYYGLLEHLHISRFFITIFIVSTEQFPLYSVILLIFMIYFAVIPINDLLIYFHGISNRSYERVISSNRQARHKCMLFFCTLINLVLVAC</sequence>
<accession>A0A094ZP17</accession>